<protein>
    <submittedName>
        <fullName evidence="1">Uncharacterized protein</fullName>
    </submittedName>
</protein>
<comment type="caution">
    <text evidence="1">The sequence shown here is derived from an EMBL/GenBank/DDBJ whole genome shotgun (WGS) entry which is preliminary data.</text>
</comment>
<keyword evidence="2" id="KW-1185">Reference proteome</keyword>
<sequence>MTSPVVTATALEVIHDLPSGTELSASDLQRETAYRLYRSAPVGHTMPFRVLARQLVRLGRLQVVREGPTLYRIP</sequence>
<dbReference type="Proteomes" id="UP001595803">
    <property type="component" value="Unassembled WGS sequence"/>
</dbReference>
<accession>A0ABV7ZCT1</accession>
<reference evidence="2" key="1">
    <citation type="journal article" date="2019" name="Int. J. Syst. Evol. Microbiol.">
        <title>The Global Catalogue of Microorganisms (GCM) 10K type strain sequencing project: providing services to taxonomists for standard genome sequencing and annotation.</title>
        <authorList>
            <consortium name="The Broad Institute Genomics Platform"/>
            <consortium name="The Broad Institute Genome Sequencing Center for Infectious Disease"/>
            <person name="Wu L."/>
            <person name="Ma J."/>
        </authorList>
    </citation>
    <scope>NUCLEOTIDE SEQUENCE [LARGE SCALE GENOMIC DNA]</scope>
    <source>
        <strain evidence="2">CCTCC AB 2017081</strain>
    </source>
</reference>
<organism evidence="1 2">
    <name type="scientific">Deinococcus rufus</name>
    <dbReference type="NCBI Taxonomy" id="2136097"/>
    <lineage>
        <taxon>Bacteria</taxon>
        <taxon>Thermotogati</taxon>
        <taxon>Deinococcota</taxon>
        <taxon>Deinococci</taxon>
        <taxon>Deinococcales</taxon>
        <taxon>Deinococcaceae</taxon>
        <taxon>Deinococcus</taxon>
    </lineage>
</organism>
<name>A0ABV7ZCT1_9DEIO</name>
<proteinExistence type="predicted"/>
<evidence type="ECO:0000313" key="1">
    <source>
        <dbReference type="EMBL" id="MFC3834824.1"/>
    </source>
</evidence>
<dbReference type="EMBL" id="JBHRZG010000024">
    <property type="protein sequence ID" value="MFC3834824.1"/>
    <property type="molecule type" value="Genomic_DNA"/>
</dbReference>
<evidence type="ECO:0000313" key="2">
    <source>
        <dbReference type="Proteomes" id="UP001595803"/>
    </source>
</evidence>
<gene>
    <name evidence="1" type="ORF">ACFOSB_18350</name>
</gene>
<dbReference type="RefSeq" id="WP_295822928.1">
    <property type="nucleotide sequence ID" value="NZ_JBHRZG010000024.1"/>
</dbReference>